<dbReference type="SUPFAM" id="SSF54197">
    <property type="entry name" value="HIT-like"/>
    <property type="match status" value="1"/>
</dbReference>
<organism evidence="3 4">
    <name type="scientific">Actinomortierella ambigua</name>
    <dbReference type="NCBI Taxonomy" id="1343610"/>
    <lineage>
        <taxon>Eukaryota</taxon>
        <taxon>Fungi</taxon>
        <taxon>Fungi incertae sedis</taxon>
        <taxon>Mucoromycota</taxon>
        <taxon>Mortierellomycotina</taxon>
        <taxon>Mortierellomycetes</taxon>
        <taxon>Mortierellales</taxon>
        <taxon>Mortierellaceae</taxon>
        <taxon>Actinomortierella</taxon>
    </lineage>
</organism>
<dbReference type="GO" id="GO:0009117">
    <property type="term" value="P:nucleotide metabolic process"/>
    <property type="evidence" value="ECO:0007669"/>
    <property type="project" value="InterPro"/>
</dbReference>
<protein>
    <submittedName>
        <fullName evidence="3">Bifunctional AP-4-A phosphorylase/ADP sulfurylase</fullName>
    </submittedName>
</protein>
<dbReference type="PANTHER" id="PTHR38420">
    <property type="entry name" value="AP-4-A PHOSPHORYLASE II"/>
    <property type="match status" value="1"/>
</dbReference>
<dbReference type="GO" id="GO:0003877">
    <property type="term" value="F:ATP:ADP adenylyltransferase activity"/>
    <property type="evidence" value="ECO:0007669"/>
    <property type="project" value="InterPro"/>
</dbReference>
<dbReference type="InterPro" id="IPR045759">
    <property type="entry name" value="Ap4A_phos1/2_N"/>
</dbReference>
<sequence>MVAFRDDFEALLAATYSSALDAKELIFTPSEIHHSIETEFDVEFDVTYAPALAKKPHGILEIVEEDQACTGTSRPSTPVVRNVQKSNPFLPHTPALFVTDAGENHKILLNKFCIVPEHFLIVTKEFRPQTQPLSPQDLLTAWRSLKALPAHPESIVFFNCGTKAGASQPHKHLQVIPLKNGQPTPITKLVRRTLKARRGPSTIHPGQLFSVAFDCIHHLILFPQLPSDASEEDEEEMLVKTYISLMDAMLESLREEYATQHHLSEEERLQSAGALSSLSYNWIMTREFMLIAPRRQEGYGPLNINSLGFAGMVLAKTADELKVVKRLGVVGTVSKTGFQIKNEEEARAAEAKKQEEQAYFDQRIRK</sequence>
<dbReference type="Pfam" id="PF09830">
    <property type="entry name" value="ATP_transf"/>
    <property type="match status" value="1"/>
</dbReference>
<gene>
    <name evidence="3" type="primary">APA2</name>
    <name evidence="3" type="ORF">DFQ27_006758</name>
</gene>
<keyword evidence="4" id="KW-1185">Reference proteome</keyword>
<accession>A0A9P6PYG8</accession>
<dbReference type="Proteomes" id="UP000807716">
    <property type="component" value="Unassembled WGS sequence"/>
</dbReference>
<dbReference type="AlphaFoldDB" id="A0A9P6PYG8"/>
<dbReference type="InterPro" id="IPR036265">
    <property type="entry name" value="HIT-like_sf"/>
</dbReference>
<name>A0A9P6PYG8_9FUNG</name>
<feature type="domain" description="Ap4A phosphorylase 1/2 N-terminal" evidence="2">
    <location>
        <begin position="82"/>
        <end position="190"/>
    </location>
</feature>
<dbReference type="OrthoDB" id="10267950at2759"/>
<dbReference type="InterPro" id="IPR043171">
    <property type="entry name" value="Ap4A_phos1/2-like"/>
</dbReference>
<feature type="domain" description="ATP adenylyltransferase C-terminal" evidence="1">
    <location>
        <begin position="222"/>
        <end position="338"/>
    </location>
</feature>
<dbReference type="InterPro" id="IPR009163">
    <property type="entry name" value="Ap4A_phos1/2"/>
</dbReference>
<dbReference type="EMBL" id="JAAAJB010000508">
    <property type="protein sequence ID" value="KAG0254585.1"/>
    <property type="molecule type" value="Genomic_DNA"/>
</dbReference>
<reference evidence="3" key="1">
    <citation type="journal article" date="2020" name="Fungal Divers.">
        <title>Resolving the Mortierellaceae phylogeny through synthesis of multi-gene phylogenetics and phylogenomics.</title>
        <authorList>
            <person name="Vandepol N."/>
            <person name="Liber J."/>
            <person name="Desiro A."/>
            <person name="Na H."/>
            <person name="Kennedy M."/>
            <person name="Barry K."/>
            <person name="Grigoriev I.V."/>
            <person name="Miller A.N."/>
            <person name="O'Donnell K."/>
            <person name="Stajich J.E."/>
            <person name="Bonito G."/>
        </authorList>
    </citation>
    <scope>NUCLEOTIDE SEQUENCE</scope>
    <source>
        <strain evidence="3">BC1065</strain>
    </source>
</reference>
<dbReference type="Gene3D" id="3.30.428.70">
    <property type="match status" value="1"/>
</dbReference>
<evidence type="ECO:0000313" key="3">
    <source>
        <dbReference type="EMBL" id="KAG0254585.1"/>
    </source>
</evidence>
<proteinExistence type="predicted"/>
<evidence type="ECO:0000259" key="2">
    <source>
        <dbReference type="Pfam" id="PF19327"/>
    </source>
</evidence>
<dbReference type="InterPro" id="IPR019200">
    <property type="entry name" value="ATP_adenylylTrfase_C"/>
</dbReference>
<evidence type="ECO:0000313" key="4">
    <source>
        <dbReference type="Proteomes" id="UP000807716"/>
    </source>
</evidence>
<comment type="caution">
    <text evidence="3">The sequence shown here is derived from an EMBL/GenBank/DDBJ whole genome shotgun (WGS) entry which is preliminary data.</text>
</comment>
<dbReference type="Pfam" id="PF19327">
    <property type="entry name" value="Ap4A_phos_N"/>
    <property type="match status" value="1"/>
</dbReference>
<evidence type="ECO:0000259" key="1">
    <source>
        <dbReference type="Pfam" id="PF09830"/>
    </source>
</evidence>
<dbReference type="GO" id="GO:0005524">
    <property type="term" value="F:ATP binding"/>
    <property type="evidence" value="ECO:0007669"/>
    <property type="project" value="InterPro"/>
</dbReference>
<dbReference type="PANTHER" id="PTHR38420:SF1">
    <property type="entry name" value="PUTATIVE (AFU_ORTHOLOGUE AFUA_5G14690)-RELATED"/>
    <property type="match status" value="1"/>
</dbReference>